<dbReference type="AlphaFoldDB" id="A0A0R1JVG0"/>
<keyword evidence="1" id="KW-0812">Transmembrane</keyword>
<keyword evidence="1" id="KW-1133">Transmembrane helix</keyword>
<feature type="transmembrane region" description="Helical" evidence="1">
    <location>
        <begin position="85"/>
        <end position="105"/>
    </location>
</feature>
<keyword evidence="3" id="KW-1185">Reference proteome</keyword>
<evidence type="ECO:0000313" key="2">
    <source>
        <dbReference type="EMBL" id="KRK73235.1"/>
    </source>
</evidence>
<keyword evidence="1" id="KW-0472">Membrane</keyword>
<reference evidence="2 3" key="1">
    <citation type="journal article" date="2015" name="Genome Announc.">
        <title>Expanding the biotechnology potential of lactobacilli through comparative genomics of 213 strains and associated genera.</title>
        <authorList>
            <person name="Sun Z."/>
            <person name="Harris H.M."/>
            <person name="McCann A."/>
            <person name="Guo C."/>
            <person name="Argimon S."/>
            <person name="Zhang W."/>
            <person name="Yang X."/>
            <person name="Jeffery I.B."/>
            <person name="Cooney J.C."/>
            <person name="Kagawa T.F."/>
            <person name="Liu W."/>
            <person name="Song Y."/>
            <person name="Salvetti E."/>
            <person name="Wrobel A."/>
            <person name="Rasinkangas P."/>
            <person name="Parkhill J."/>
            <person name="Rea M.C."/>
            <person name="O'Sullivan O."/>
            <person name="Ritari J."/>
            <person name="Douillard F.P."/>
            <person name="Paul Ross R."/>
            <person name="Yang R."/>
            <person name="Briner A.E."/>
            <person name="Felis G.E."/>
            <person name="de Vos W.M."/>
            <person name="Barrangou R."/>
            <person name="Klaenhammer T.R."/>
            <person name="Caufield P.W."/>
            <person name="Cui Y."/>
            <person name="Zhang H."/>
            <person name="O'Toole P.W."/>
        </authorList>
    </citation>
    <scope>NUCLEOTIDE SEQUENCE [LARGE SCALE GENOMIC DNA]</scope>
    <source>
        <strain evidence="2 3">JCM 17158</strain>
    </source>
</reference>
<gene>
    <name evidence="2" type="ORF">FD02_GL001092</name>
</gene>
<evidence type="ECO:0000256" key="1">
    <source>
        <dbReference type="SAM" id="Phobius"/>
    </source>
</evidence>
<protein>
    <submittedName>
        <fullName evidence="2">Uncharacterized protein</fullName>
    </submittedName>
</protein>
<name>A0A0R1JVG0_9LACO</name>
<feature type="transmembrane region" description="Helical" evidence="1">
    <location>
        <begin position="27"/>
        <end position="48"/>
    </location>
</feature>
<proteinExistence type="predicted"/>
<accession>A0A0R1JVG0</accession>
<comment type="caution">
    <text evidence="2">The sequence shown here is derived from an EMBL/GenBank/DDBJ whole genome shotgun (WGS) entry which is preliminary data.</text>
</comment>
<dbReference type="Proteomes" id="UP000051804">
    <property type="component" value="Unassembled WGS sequence"/>
</dbReference>
<organism evidence="2 3">
    <name type="scientific">Lacticaseibacillus nasuensis JCM 17158</name>
    <dbReference type="NCBI Taxonomy" id="1291734"/>
    <lineage>
        <taxon>Bacteria</taxon>
        <taxon>Bacillati</taxon>
        <taxon>Bacillota</taxon>
        <taxon>Bacilli</taxon>
        <taxon>Lactobacillales</taxon>
        <taxon>Lactobacillaceae</taxon>
        <taxon>Lacticaseibacillus</taxon>
    </lineage>
</organism>
<dbReference type="EMBL" id="AZDJ01000013">
    <property type="protein sequence ID" value="KRK73235.1"/>
    <property type="molecule type" value="Genomic_DNA"/>
</dbReference>
<feature type="transmembrane region" description="Helical" evidence="1">
    <location>
        <begin position="55"/>
        <end position="73"/>
    </location>
</feature>
<sequence length="106" mass="11449">MMAIVVPIIWAIGLAVAVLRWQYRGRLAYFGLAAVALIATAGLTLAAAPNYIWTVLFAAVALAIGVVVMVVSRDADFLLTTYAHWVSRVLALATMVWWLAGIFIGE</sequence>
<dbReference type="STRING" id="1291734.FD02_GL001092"/>
<evidence type="ECO:0000313" key="3">
    <source>
        <dbReference type="Proteomes" id="UP000051804"/>
    </source>
</evidence>
<dbReference type="PATRIC" id="fig|1291734.4.peg.1122"/>